<evidence type="ECO:0000256" key="1">
    <source>
        <dbReference type="SAM" id="MobiDB-lite"/>
    </source>
</evidence>
<accession>A0ABX5XT81</accession>
<organism evidence="2 3">
    <name type="scientific">Stieleria magnilauensis</name>
    <dbReference type="NCBI Taxonomy" id="2527963"/>
    <lineage>
        <taxon>Bacteria</taxon>
        <taxon>Pseudomonadati</taxon>
        <taxon>Planctomycetota</taxon>
        <taxon>Planctomycetia</taxon>
        <taxon>Pirellulales</taxon>
        <taxon>Pirellulaceae</taxon>
        <taxon>Stieleria</taxon>
    </lineage>
</organism>
<dbReference type="EMBL" id="CP036432">
    <property type="protein sequence ID" value="QDV83851.1"/>
    <property type="molecule type" value="Genomic_DNA"/>
</dbReference>
<proteinExistence type="predicted"/>
<evidence type="ECO:0000313" key="2">
    <source>
        <dbReference type="EMBL" id="QDV83851.1"/>
    </source>
</evidence>
<name>A0ABX5XT81_9BACT</name>
<protein>
    <submittedName>
        <fullName evidence="2">Uncharacterized protein</fullName>
    </submittedName>
</protein>
<feature type="region of interest" description="Disordered" evidence="1">
    <location>
        <begin position="169"/>
        <end position="189"/>
    </location>
</feature>
<dbReference type="Proteomes" id="UP000318081">
    <property type="component" value="Chromosome"/>
</dbReference>
<sequence>MLVFRRMEFWTKQQKLHRPFVAGGLRKNEFSGRRQSGPAAHRLTHRCDTVIVACLQLLPCSSCLAAVALQPCDRSGRTSVGSGSANPYHERRTPLICPTASHLSFDPHHVAPRSFDPSTVAICRHATTRWRPGQAGTVSVAWGAPLCRLRELVDGFRAGGREQLLARRMQNASGAAASTGRHSSPKKVA</sequence>
<reference evidence="2 3" key="1">
    <citation type="submission" date="2019-02" db="EMBL/GenBank/DDBJ databases">
        <title>Deep-cultivation of Planctomycetes and their phenomic and genomic characterization uncovers novel biology.</title>
        <authorList>
            <person name="Wiegand S."/>
            <person name="Jogler M."/>
            <person name="Boedeker C."/>
            <person name="Pinto D."/>
            <person name="Vollmers J."/>
            <person name="Rivas-Marin E."/>
            <person name="Kohn T."/>
            <person name="Peeters S.H."/>
            <person name="Heuer A."/>
            <person name="Rast P."/>
            <person name="Oberbeckmann S."/>
            <person name="Bunk B."/>
            <person name="Jeske O."/>
            <person name="Meyerdierks A."/>
            <person name="Storesund J.E."/>
            <person name="Kallscheuer N."/>
            <person name="Luecker S."/>
            <person name="Lage O.M."/>
            <person name="Pohl T."/>
            <person name="Merkel B.J."/>
            <person name="Hornburger P."/>
            <person name="Mueller R.-W."/>
            <person name="Bruemmer F."/>
            <person name="Labrenz M."/>
            <person name="Spormann A.M."/>
            <person name="Op den Camp H."/>
            <person name="Overmann J."/>
            <person name="Amann R."/>
            <person name="Jetten M.S.M."/>
            <person name="Mascher T."/>
            <person name="Medema M.H."/>
            <person name="Devos D.P."/>
            <person name="Kaster A.-K."/>
            <person name="Ovreas L."/>
            <person name="Rohde M."/>
            <person name="Galperin M.Y."/>
            <person name="Jogler C."/>
        </authorList>
    </citation>
    <scope>NUCLEOTIDE SEQUENCE [LARGE SCALE GENOMIC DNA]</scope>
    <source>
        <strain evidence="2 3">TBK1r</strain>
    </source>
</reference>
<gene>
    <name evidence="2" type="ORF">TBK1r_27940</name>
</gene>
<keyword evidence="3" id="KW-1185">Reference proteome</keyword>
<evidence type="ECO:0000313" key="3">
    <source>
        <dbReference type="Proteomes" id="UP000318081"/>
    </source>
</evidence>